<feature type="region of interest" description="Disordered" evidence="1">
    <location>
        <begin position="1"/>
        <end position="54"/>
    </location>
</feature>
<comment type="caution">
    <text evidence="2">The sequence shown here is derived from an EMBL/GenBank/DDBJ whole genome shotgun (WGS) entry which is preliminary data.</text>
</comment>
<keyword evidence="3" id="KW-1185">Reference proteome</keyword>
<name>A0AAD7IBY3_9AGAR</name>
<dbReference type="EMBL" id="JARKIB010000107">
    <property type="protein sequence ID" value="KAJ7739393.1"/>
    <property type="molecule type" value="Genomic_DNA"/>
</dbReference>
<feature type="compositionally biased region" description="Pro residues" evidence="1">
    <location>
        <begin position="28"/>
        <end position="44"/>
    </location>
</feature>
<protein>
    <submittedName>
        <fullName evidence="2">Uncharacterized protein</fullName>
    </submittedName>
</protein>
<evidence type="ECO:0000313" key="3">
    <source>
        <dbReference type="Proteomes" id="UP001215598"/>
    </source>
</evidence>
<feature type="region of interest" description="Disordered" evidence="1">
    <location>
        <begin position="147"/>
        <end position="171"/>
    </location>
</feature>
<dbReference type="AlphaFoldDB" id="A0AAD7IBY3"/>
<reference evidence="2" key="1">
    <citation type="submission" date="2023-03" db="EMBL/GenBank/DDBJ databases">
        <title>Massive genome expansion in bonnet fungi (Mycena s.s.) driven by repeated elements and novel gene families across ecological guilds.</title>
        <authorList>
            <consortium name="Lawrence Berkeley National Laboratory"/>
            <person name="Harder C.B."/>
            <person name="Miyauchi S."/>
            <person name="Viragh M."/>
            <person name="Kuo A."/>
            <person name="Thoen E."/>
            <person name="Andreopoulos B."/>
            <person name="Lu D."/>
            <person name="Skrede I."/>
            <person name="Drula E."/>
            <person name="Henrissat B."/>
            <person name="Morin E."/>
            <person name="Kohler A."/>
            <person name="Barry K."/>
            <person name="LaButti K."/>
            <person name="Morin E."/>
            <person name="Salamov A."/>
            <person name="Lipzen A."/>
            <person name="Mereny Z."/>
            <person name="Hegedus B."/>
            <person name="Baldrian P."/>
            <person name="Stursova M."/>
            <person name="Weitz H."/>
            <person name="Taylor A."/>
            <person name="Grigoriev I.V."/>
            <person name="Nagy L.G."/>
            <person name="Martin F."/>
            <person name="Kauserud H."/>
        </authorList>
    </citation>
    <scope>NUCLEOTIDE SEQUENCE</scope>
    <source>
        <strain evidence="2">CBHHK182m</strain>
    </source>
</reference>
<evidence type="ECO:0000313" key="2">
    <source>
        <dbReference type="EMBL" id="KAJ7739393.1"/>
    </source>
</evidence>
<evidence type="ECO:0000256" key="1">
    <source>
        <dbReference type="SAM" id="MobiDB-lite"/>
    </source>
</evidence>
<sequence>MATAKKGSLSRDAALAGVTIFGPRAKPEPVPPPPHPPAPTPAGPGPDTDTENRREYHFPGRMCCMHDMSIHLAYTRDDIQSRVRRAHVRRTRIHVVRYGEGIVETHSLPAHPPGHVRRGIRSTNHINGSSHFFDGDCAHVEFGSGGVQAQGAGRGKREAGSGSRKREGEPACGGKLLQEAERWVVAAKSCAQSNKAKGSPSVGEFQLSRIFIMLLCCTHPIGFMALDVLD</sequence>
<accession>A0AAD7IBY3</accession>
<feature type="compositionally biased region" description="Basic and acidic residues" evidence="1">
    <location>
        <begin position="155"/>
        <end position="169"/>
    </location>
</feature>
<organism evidence="2 3">
    <name type="scientific">Mycena metata</name>
    <dbReference type="NCBI Taxonomy" id="1033252"/>
    <lineage>
        <taxon>Eukaryota</taxon>
        <taxon>Fungi</taxon>
        <taxon>Dikarya</taxon>
        <taxon>Basidiomycota</taxon>
        <taxon>Agaricomycotina</taxon>
        <taxon>Agaricomycetes</taxon>
        <taxon>Agaricomycetidae</taxon>
        <taxon>Agaricales</taxon>
        <taxon>Marasmiineae</taxon>
        <taxon>Mycenaceae</taxon>
        <taxon>Mycena</taxon>
    </lineage>
</organism>
<dbReference type="Proteomes" id="UP001215598">
    <property type="component" value="Unassembled WGS sequence"/>
</dbReference>
<proteinExistence type="predicted"/>
<gene>
    <name evidence="2" type="ORF">B0H16DRAFT_1465359</name>
</gene>